<dbReference type="KEGG" id="ccp:CHC_T00006051001"/>
<dbReference type="Proteomes" id="UP000012073">
    <property type="component" value="Unassembled WGS sequence"/>
</dbReference>
<dbReference type="RefSeq" id="XP_005717877.1">
    <property type="nucleotide sequence ID" value="XM_005717820.1"/>
</dbReference>
<gene>
    <name evidence="2" type="ORF">CHC_T00006051001</name>
</gene>
<dbReference type="GeneID" id="17325596"/>
<organism evidence="2 3">
    <name type="scientific">Chondrus crispus</name>
    <name type="common">Carrageen Irish moss</name>
    <name type="synonym">Polymorpha crispa</name>
    <dbReference type="NCBI Taxonomy" id="2769"/>
    <lineage>
        <taxon>Eukaryota</taxon>
        <taxon>Rhodophyta</taxon>
        <taxon>Florideophyceae</taxon>
        <taxon>Rhodymeniophycidae</taxon>
        <taxon>Gigartinales</taxon>
        <taxon>Gigartinaceae</taxon>
        <taxon>Chondrus</taxon>
    </lineage>
</organism>
<dbReference type="Gramene" id="CDF38008">
    <property type="protein sequence ID" value="CDF38008"/>
    <property type="gene ID" value="CHC_T00006051001"/>
</dbReference>
<proteinExistence type="predicted"/>
<dbReference type="PhylomeDB" id="R7QJW1"/>
<evidence type="ECO:0000313" key="2">
    <source>
        <dbReference type="EMBL" id="CDF38008.1"/>
    </source>
</evidence>
<dbReference type="AlphaFoldDB" id="R7QJW1"/>
<reference evidence="3" key="1">
    <citation type="journal article" date="2013" name="Proc. Natl. Acad. Sci. U.S.A.">
        <title>Genome structure and metabolic features in the red seaweed Chondrus crispus shed light on evolution of the Archaeplastida.</title>
        <authorList>
            <person name="Collen J."/>
            <person name="Porcel B."/>
            <person name="Carre W."/>
            <person name="Ball S.G."/>
            <person name="Chaparro C."/>
            <person name="Tonon T."/>
            <person name="Barbeyron T."/>
            <person name="Michel G."/>
            <person name="Noel B."/>
            <person name="Valentin K."/>
            <person name="Elias M."/>
            <person name="Artiguenave F."/>
            <person name="Arun A."/>
            <person name="Aury J.M."/>
            <person name="Barbosa-Neto J.F."/>
            <person name="Bothwell J.H."/>
            <person name="Bouget F.Y."/>
            <person name="Brillet L."/>
            <person name="Cabello-Hurtado F."/>
            <person name="Capella-Gutierrez S."/>
            <person name="Charrier B."/>
            <person name="Cladiere L."/>
            <person name="Cock J.M."/>
            <person name="Coelho S.M."/>
            <person name="Colleoni C."/>
            <person name="Czjzek M."/>
            <person name="Da Silva C."/>
            <person name="Delage L."/>
            <person name="Denoeud F."/>
            <person name="Deschamps P."/>
            <person name="Dittami S.M."/>
            <person name="Gabaldon T."/>
            <person name="Gachon C.M."/>
            <person name="Groisillier A."/>
            <person name="Herve C."/>
            <person name="Jabbari K."/>
            <person name="Katinka M."/>
            <person name="Kloareg B."/>
            <person name="Kowalczyk N."/>
            <person name="Labadie K."/>
            <person name="Leblanc C."/>
            <person name="Lopez P.J."/>
            <person name="McLachlan D.H."/>
            <person name="Meslet-Cladiere L."/>
            <person name="Moustafa A."/>
            <person name="Nehr Z."/>
            <person name="Nyvall Collen P."/>
            <person name="Panaud O."/>
            <person name="Partensky F."/>
            <person name="Poulain J."/>
            <person name="Rensing S.A."/>
            <person name="Rousvoal S."/>
            <person name="Samson G."/>
            <person name="Symeonidi A."/>
            <person name="Weissenbach J."/>
            <person name="Zambounis A."/>
            <person name="Wincker P."/>
            <person name="Boyen C."/>
        </authorList>
    </citation>
    <scope>NUCLEOTIDE SEQUENCE [LARGE SCALE GENOMIC DNA]</scope>
    <source>
        <strain evidence="3">cv. Stackhouse</strain>
    </source>
</reference>
<evidence type="ECO:0000256" key="1">
    <source>
        <dbReference type="SAM" id="MobiDB-lite"/>
    </source>
</evidence>
<accession>R7QJW1</accession>
<dbReference type="EMBL" id="HG001892">
    <property type="protein sequence ID" value="CDF38008.1"/>
    <property type="molecule type" value="Genomic_DNA"/>
</dbReference>
<evidence type="ECO:0000313" key="3">
    <source>
        <dbReference type="Proteomes" id="UP000012073"/>
    </source>
</evidence>
<keyword evidence="3" id="KW-1185">Reference proteome</keyword>
<name>R7QJW1_CHOCR</name>
<feature type="region of interest" description="Disordered" evidence="1">
    <location>
        <begin position="284"/>
        <end position="341"/>
    </location>
</feature>
<protein>
    <submittedName>
        <fullName evidence="2">Uncharacterized protein</fullName>
    </submittedName>
</protein>
<sequence length="418" mass="44972">MSSKPPYQLLTRHSSVHSSTHTGADVINAILRADKNRASTGRPLTRSSHRLRLASGLDSSHLTKTISMLREGDMPESHSLAFPGEPEPSSASTMEAVQDVSLGLTGDSCFTMRDCIGDRVCVAVNGACRGKDNCNCIPRSPTTCSSTSDCVTGEVCISSDSYPHDYCVSKQYAIDTGAVFGEFLLPTATPVYVVVPQVTVPASDIDGGLTADPCTVDEECRDDRTCLSVDKLTECERRGSCICFPTVVVRCEYSEECPEGEKCGSSRGAEDICLSAAFVEENTDVFESTSAPGMDVSSPRMESHDEEDEPSSSGDPLRSPETHAPDLFPRGLNGDPCTSSSDCRKYRSCEHLKRSCSAEDGCICSPRKAMNCTDNSDCAAGWRCVKLLKRHLCMSQVVITRSGLLGRTVKSHPKSTTV</sequence>
<dbReference type="OrthoDB" id="10689726at2759"/>